<evidence type="ECO:0000313" key="2">
    <source>
        <dbReference type="EMBL" id="KAE8165299.1"/>
    </source>
</evidence>
<feature type="transmembrane region" description="Helical" evidence="1">
    <location>
        <begin position="24"/>
        <end position="44"/>
    </location>
</feature>
<dbReference type="Proteomes" id="UP000326950">
    <property type="component" value="Unassembled WGS sequence"/>
</dbReference>
<dbReference type="EMBL" id="ML738601">
    <property type="protein sequence ID" value="KAE8165299.1"/>
    <property type="molecule type" value="Genomic_DNA"/>
</dbReference>
<keyword evidence="1" id="KW-0812">Transmembrane</keyword>
<proteinExistence type="predicted"/>
<keyword evidence="3" id="KW-1185">Reference proteome</keyword>
<sequence>MLWSPKGTVTDRAFSLTGARRSGLYLMVVVVPITQCRFFGLMAVCNCYHVFGYFFCASSYVFHKVTLGSP</sequence>
<accession>A0A5N6V322</accession>
<name>A0A5N6V322_ASPTM</name>
<protein>
    <submittedName>
        <fullName evidence="2">Uncharacterized protein</fullName>
    </submittedName>
</protein>
<evidence type="ECO:0000256" key="1">
    <source>
        <dbReference type="SAM" id="Phobius"/>
    </source>
</evidence>
<dbReference type="AlphaFoldDB" id="A0A5N6V322"/>
<keyword evidence="1" id="KW-1133">Transmembrane helix</keyword>
<keyword evidence="1" id="KW-0472">Membrane</keyword>
<gene>
    <name evidence="2" type="ORF">BDV40DRAFT_258515</name>
</gene>
<evidence type="ECO:0000313" key="3">
    <source>
        <dbReference type="Proteomes" id="UP000326950"/>
    </source>
</evidence>
<reference evidence="2 3" key="1">
    <citation type="submission" date="2019-04" db="EMBL/GenBank/DDBJ databases">
        <title>Friends and foes A comparative genomics study of 23 Aspergillus species from section Flavi.</title>
        <authorList>
            <consortium name="DOE Joint Genome Institute"/>
            <person name="Kjaerbolling I."/>
            <person name="Vesth T."/>
            <person name="Frisvad J.C."/>
            <person name="Nybo J.L."/>
            <person name="Theobald S."/>
            <person name="Kildgaard S."/>
            <person name="Isbrandt T."/>
            <person name="Kuo A."/>
            <person name="Sato A."/>
            <person name="Lyhne E.K."/>
            <person name="Kogle M.E."/>
            <person name="Wiebenga A."/>
            <person name="Kun R.S."/>
            <person name="Lubbers R.J."/>
            <person name="Makela M.R."/>
            <person name="Barry K."/>
            <person name="Chovatia M."/>
            <person name="Clum A."/>
            <person name="Daum C."/>
            <person name="Haridas S."/>
            <person name="He G."/>
            <person name="LaButti K."/>
            <person name="Lipzen A."/>
            <person name="Mondo S."/>
            <person name="Riley R."/>
            <person name="Salamov A."/>
            <person name="Simmons B.A."/>
            <person name="Magnuson J.K."/>
            <person name="Henrissat B."/>
            <person name="Mortensen U.H."/>
            <person name="Larsen T.O."/>
            <person name="Devries R.P."/>
            <person name="Grigoriev I.V."/>
            <person name="Machida M."/>
            <person name="Baker S.E."/>
            <person name="Andersen M.R."/>
        </authorList>
    </citation>
    <scope>NUCLEOTIDE SEQUENCE [LARGE SCALE GENOMIC DNA]</scope>
    <source>
        <strain evidence="2 3">CBS 117626</strain>
    </source>
</reference>
<organism evidence="2 3">
    <name type="scientific">Aspergillus tamarii</name>
    <dbReference type="NCBI Taxonomy" id="41984"/>
    <lineage>
        <taxon>Eukaryota</taxon>
        <taxon>Fungi</taxon>
        <taxon>Dikarya</taxon>
        <taxon>Ascomycota</taxon>
        <taxon>Pezizomycotina</taxon>
        <taxon>Eurotiomycetes</taxon>
        <taxon>Eurotiomycetidae</taxon>
        <taxon>Eurotiales</taxon>
        <taxon>Aspergillaceae</taxon>
        <taxon>Aspergillus</taxon>
        <taxon>Aspergillus subgen. Circumdati</taxon>
    </lineage>
</organism>